<evidence type="ECO:0000256" key="1">
    <source>
        <dbReference type="SAM" id="MobiDB-lite"/>
    </source>
</evidence>
<dbReference type="RefSeq" id="XP_026601346.1">
    <property type="nucleotide sequence ID" value="XM_026750342.1"/>
</dbReference>
<evidence type="ECO:0000313" key="2">
    <source>
        <dbReference type="EMBL" id="RDW70815.1"/>
    </source>
</evidence>
<dbReference type="GeneID" id="38118696"/>
<dbReference type="AlphaFoldDB" id="A0A3D8R9V6"/>
<organism evidence="2 3">
    <name type="scientific">Aspergillus mulundensis</name>
    <dbReference type="NCBI Taxonomy" id="1810919"/>
    <lineage>
        <taxon>Eukaryota</taxon>
        <taxon>Fungi</taxon>
        <taxon>Dikarya</taxon>
        <taxon>Ascomycota</taxon>
        <taxon>Pezizomycotina</taxon>
        <taxon>Eurotiomycetes</taxon>
        <taxon>Eurotiomycetidae</taxon>
        <taxon>Eurotiales</taxon>
        <taxon>Aspergillaceae</taxon>
        <taxon>Aspergillus</taxon>
        <taxon>Aspergillus subgen. Nidulantes</taxon>
    </lineage>
</organism>
<sequence>MSSSTVQVPRPPSGTGTGKDLAPTGAPGSMGFDIVRCSRCQCTMSLDSGSTPAGVVRFGMNMCEQSGIYWLNNEPSRYSYDVISTTLQRFRIQVTGNIYEYKSNSDSPIVTLGY</sequence>
<evidence type="ECO:0000313" key="3">
    <source>
        <dbReference type="Proteomes" id="UP000256690"/>
    </source>
</evidence>
<dbReference type="EMBL" id="PVWQ01000010">
    <property type="protein sequence ID" value="RDW70815.1"/>
    <property type="molecule type" value="Genomic_DNA"/>
</dbReference>
<accession>A0A3D8R9V6</accession>
<comment type="caution">
    <text evidence="2">The sequence shown here is derived from an EMBL/GenBank/DDBJ whole genome shotgun (WGS) entry which is preliminary data.</text>
</comment>
<dbReference type="OrthoDB" id="3920481at2759"/>
<gene>
    <name evidence="2" type="ORF">DSM5745_08326</name>
</gene>
<reference evidence="2 3" key="1">
    <citation type="journal article" date="2018" name="IMA Fungus">
        <title>IMA Genome-F 9: Draft genome sequence of Annulohypoxylon stygium, Aspergillus mulundensis, Berkeleyomyces basicola (syn. Thielaviopsis basicola), Ceratocystis smalleyi, two Cercospora beticola strains, Coleophoma cylindrospora, Fusarium fracticaudum, Phialophora cf. hyalina, and Morchella septimelata.</title>
        <authorList>
            <person name="Wingfield B.D."/>
            <person name="Bills G.F."/>
            <person name="Dong Y."/>
            <person name="Huang W."/>
            <person name="Nel W.J."/>
            <person name="Swalarsk-Parry B.S."/>
            <person name="Vaghefi N."/>
            <person name="Wilken P.M."/>
            <person name="An Z."/>
            <person name="de Beer Z.W."/>
            <person name="De Vos L."/>
            <person name="Chen L."/>
            <person name="Duong T.A."/>
            <person name="Gao Y."/>
            <person name="Hammerbacher A."/>
            <person name="Kikkert J.R."/>
            <person name="Li Y."/>
            <person name="Li H."/>
            <person name="Li K."/>
            <person name="Li Q."/>
            <person name="Liu X."/>
            <person name="Ma X."/>
            <person name="Naidoo K."/>
            <person name="Pethybridge S.J."/>
            <person name="Sun J."/>
            <person name="Steenkamp E.T."/>
            <person name="van der Nest M.A."/>
            <person name="van Wyk S."/>
            <person name="Wingfield M.J."/>
            <person name="Xiong C."/>
            <person name="Yue Q."/>
            <person name="Zhang X."/>
        </authorList>
    </citation>
    <scope>NUCLEOTIDE SEQUENCE [LARGE SCALE GENOMIC DNA]</scope>
    <source>
        <strain evidence="2 3">DSM 5745</strain>
    </source>
</reference>
<name>A0A3D8R9V6_9EURO</name>
<feature type="region of interest" description="Disordered" evidence="1">
    <location>
        <begin position="1"/>
        <end position="27"/>
    </location>
</feature>
<proteinExistence type="predicted"/>
<dbReference type="Proteomes" id="UP000256690">
    <property type="component" value="Unassembled WGS sequence"/>
</dbReference>
<keyword evidence="3" id="KW-1185">Reference proteome</keyword>
<protein>
    <submittedName>
        <fullName evidence="2">Uncharacterized protein</fullName>
    </submittedName>
</protein>